<feature type="transmembrane region" description="Helical" evidence="1">
    <location>
        <begin position="12"/>
        <end position="31"/>
    </location>
</feature>
<dbReference type="OrthoDB" id="7065604at2"/>
<reference evidence="3" key="1">
    <citation type="submission" date="2019-07" db="EMBL/GenBank/DDBJ databases">
        <title>Shewanella sp. YLB-08 draft genomic sequence.</title>
        <authorList>
            <person name="Yu L."/>
        </authorList>
    </citation>
    <scope>NUCLEOTIDE SEQUENCE [LARGE SCALE GENOMIC DNA]</scope>
    <source>
        <strain evidence="3">JCM 20706</strain>
    </source>
</reference>
<evidence type="ECO:0000313" key="3">
    <source>
        <dbReference type="Proteomes" id="UP000318126"/>
    </source>
</evidence>
<feature type="transmembrane region" description="Helical" evidence="1">
    <location>
        <begin position="107"/>
        <end position="127"/>
    </location>
</feature>
<feature type="transmembrane region" description="Helical" evidence="1">
    <location>
        <begin position="43"/>
        <end position="63"/>
    </location>
</feature>
<comment type="function">
    <text evidence="1">Involved in the import of queuosine (Q) precursors, required for Q precursor salvage.</text>
</comment>
<dbReference type="EMBL" id="VKGK01000009">
    <property type="protein sequence ID" value="TRY14616.1"/>
    <property type="molecule type" value="Genomic_DNA"/>
</dbReference>
<comment type="caution">
    <text evidence="2">The sequence shown here is derived from an EMBL/GenBank/DDBJ whole genome shotgun (WGS) entry which is preliminary data.</text>
</comment>
<dbReference type="GO" id="GO:0022857">
    <property type="term" value="F:transmembrane transporter activity"/>
    <property type="evidence" value="ECO:0007669"/>
    <property type="project" value="UniProtKB-UniRule"/>
</dbReference>
<keyword evidence="1" id="KW-0472">Membrane</keyword>
<feature type="transmembrane region" description="Helical" evidence="1">
    <location>
        <begin position="75"/>
        <end position="95"/>
    </location>
</feature>
<keyword evidence="1" id="KW-0997">Cell inner membrane</keyword>
<dbReference type="Proteomes" id="UP000318126">
    <property type="component" value="Unassembled WGS sequence"/>
</dbReference>
<comment type="subcellular location">
    <subcellularLocation>
        <location evidence="1">Cell inner membrane</location>
        <topology evidence="1">Multi-pass membrane protein</topology>
    </subcellularLocation>
</comment>
<protein>
    <recommendedName>
        <fullName evidence="1">Probable queuosine precursor transporter</fullName>
        <shortName evidence="1">Q precursor transporter</shortName>
    </recommendedName>
</protein>
<dbReference type="AlphaFoldDB" id="A0A553JQ65"/>
<organism evidence="2 3">
    <name type="scientific">Shewanella hanedai</name>
    <name type="common">Alteromonas hanedai</name>
    <dbReference type="NCBI Taxonomy" id="25"/>
    <lineage>
        <taxon>Bacteria</taxon>
        <taxon>Pseudomonadati</taxon>
        <taxon>Pseudomonadota</taxon>
        <taxon>Gammaproteobacteria</taxon>
        <taxon>Alteromonadales</taxon>
        <taxon>Shewanellaceae</taxon>
        <taxon>Shewanella</taxon>
    </lineage>
</organism>
<feature type="transmembrane region" description="Helical" evidence="1">
    <location>
        <begin position="185"/>
        <end position="205"/>
    </location>
</feature>
<evidence type="ECO:0000313" key="2">
    <source>
        <dbReference type="EMBL" id="TRY14616.1"/>
    </source>
</evidence>
<gene>
    <name evidence="2" type="ORF">FN961_09465</name>
</gene>
<dbReference type="NCBIfam" id="TIGR00697">
    <property type="entry name" value="queuosine precursor transporter"/>
    <property type="match status" value="1"/>
</dbReference>
<feature type="transmembrane region" description="Helical" evidence="1">
    <location>
        <begin position="139"/>
        <end position="165"/>
    </location>
</feature>
<dbReference type="Pfam" id="PF02592">
    <property type="entry name" value="Vut_1"/>
    <property type="match status" value="1"/>
</dbReference>
<keyword evidence="1" id="KW-1003">Cell membrane</keyword>
<proteinExistence type="inferred from homology"/>
<evidence type="ECO:0000256" key="1">
    <source>
        <dbReference type="HAMAP-Rule" id="MF_02088"/>
    </source>
</evidence>
<dbReference type="GO" id="GO:0005886">
    <property type="term" value="C:plasma membrane"/>
    <property type="evidence" value="ECO:0007669"/>
    <property type="project" value="UniProtKB-SubCell"/>
</dbReference>
<accession>A0A553JQ65</accession>
<keyword evidence="1" id="KW-0812">Transmembrane</keyword>
<keyword evidence="3" id="KW-1185">Reference proteome</keyword>
<name>A0A553JQ65_SHEHA</name>
<comment type="similarity">
    <text evidence="1">Belongs to the vitamin uptake transporter (VUT/ECF) (TC 2.A.88) family. Q precursor transporter subfamily.</text>
</comment>
<dbReference type="RefSeq" id="WP_144039937.1">
    <property type="nucleotide sequence ID" value="NZ_BMPL01000007.1"/>
</dbReference>
<dbReference type="PANTHER" id="PTHR34300:SF1">
    <property type="entry name" value="QUEUOSINE PRECURSOR TRANSPORTER"/>
    <property type="match status" value="1"/>
</dbReference>
<dbReference type="InterPro" id="IPR003744">
    <property type="entry name" value="YhhQ"/>
</dbReference>
<dbReference type="NCBIfam" id="NF008406">
    <property type="entry name" value="PRK11212.1"/>
    <property type="match status" value="1"/>
</dbReference>
<keyword evidence="1" id="KW-0813">Transport</keyword>
<dbReference type="PANTHER" id="PTHR34300">
    <property type="entry name" value="QUEUOSINE PRECURSOR TRANSPORTER-RELATED"/>
    <property type="match status" value="1"/>
</dbReference>
<keyword evidence="1" id="KW-1133">Transmembrane helix</keyword>
<dbReference type="HAMAP" id="MF_02088">
    <property type="entry name" value="Q_prec_transport"/>
    <property type="match status" value="1"/>
</dbReference>
<sequence length="223" mass="24810">MLTLTTTQIRRALLLLVGFHISIICASNYLVQLPFQIFGMHTTWGAFSFPFVYLATDLTVRIFGQSPARRIILKAMLPALLISYLMGVLFHQGSFQGIGSLSEFNTFVFRIAFASFAAYLIGQLMDITVFAKIRQSRSWWVAPAASTLIGNLVDTLVFFGLAFYASTDSFMAEHWPEIASVDYGFKLIVSLGLFLPAYGVLLKVLEHKIVSPSQPSNNDHNLA</sequence>